<dbReference type="Gene3D" id="2.60.120.260">
    <property type="entry name" value="Galactose-binding domain-like"/>
    <property type="match status" value="1"/>
</dbReference>
<dbReference type="SUPFAM" id="SSF52266">
    <property type="entry name" value="SGNH hydrolase"/>
    <property type="match status" value="1"/>
</dbReference>
<dbReference type="Proteomes" id="UP001500394">
    <property type="component" value="Unassembled WGS sequence"/>
</dbReference>
<comment type="caution">
    <text evidence="3">The sequence shown here is derived from an EMBL/GenBank/DDBJ whole genome shotgun (WGS) entry which is preliminary data.</text>
</comment>
<evidence type="ECO:0000313" key="4">
    <source>
        <dbReference type="Proteomes" id="UP001500394"/>
    </source>
</evidence>
<accession>A0ABP8QV27</accession>
<evidence type="ECO:0000259" key="1">
    <source>
        <dbReference type="Pfam" id="PF14606"/>
    </source>
</evidence>
<feature type="domain" description="SGNH hydrolase-type esterase" evidence="1">
    <location>
        <begin position="167"/>
        <end position="350"/>
    </location>
</feature>
<proteinExistence type="predicted"/>
<dbReference type="Gene3D" id="3.40.50.1110">
    <property type="entry name" value="SGNH hydrolase"/>
    <property type="match status" value="1"/>
</dbReference>
<keyword evidence="4" id="KW-1185">Reference proteome</keyword>
<feature type="domain" description="SGNH hydrolase-type esterase N-terminal" evidence="2">
    <location>
        <begin position="13"/>
        <end position="159"/>
    </location>
</feature>
<dbReference type="InterPro" id="IPR036514">
    <property type="entry name" value="SGNH_hydro_sf"/>
</dbReference>
<organism evidence="3 4">
    <name type="scientific">Sphingobacterium thermophilum</name>
    <dbReference type="NCBI Taxonomy" id="768534"/>
    <lineage>
        <taxon>Bacteria</taxon>
        <taxon>Pseudomonadati</taxon>
        <taxon>Bacteroidota</taxon>
        <taxon>Sphingobacteriia</taxon>
        <taxon>Sphingobacteriales</taxon>
        <taxon>Sphingobacteriaceae</taxon>
        <taxon>Sphingobacterium</taxon>
    </lineage>
</organism>
<dbReference type="InterPro" id="IPR032740">
    <property type="entry name" value="GxDLY"/>
</dbReference>
<dbReference type="Pfam" id="PF14606">
    <property type="entry name" value="Lipase_GDSL_3"/>
    <property type="match status" value="1"/>
</dbReference>
<dbReference type="InterPro" id="IPR013830">
    <property type="entry name" value="SGNH_hydro"/>
</dbReference>
<sequence length="359" mass="40244">MSVNATQAQERRFYDPLKEQAIQGRLSVLKQEDGYHRLPSAVKSEVRPPVWSLGTNAAGLFVDFMTEADTIQVRYKVKGALNMPHMPTIGVSGVDLYAFHKDRSSWEWAFGQYKFGDKNDTIVYNYNNIGSSKNKVYRLYLPLYNTVEFLEIGVNPKYSLTFKEDKTKPIVVYGTSIAQGACATRPGLAWTNIVGRNLKRKVINLAFSGNGRLEQPILNLMNGEDAAVYVLDCIPNLALTPSRSAKQLDSLIRNAVTFLRRQHPSTPIVLLQHSSAFTDGFLNKHTMAEYGASSEVAINTYNDLISRGTKNLYLIKAKDIGFDIESTVDYAHPNDIGMMKLAEAYTKLLQKILSQQQSK</sequence>
<name>A0ABP8QV27_9SPHI</name>
<dbReference type="EMBL" id="BAABGR010000003">
    <property type="protein sequence ID" value="GAA4510649.1"/>
    <property type="molecule type" value="Genomic_DNA"/>
</dbReference>
<reference evidence="4" key="1">
    <citation type="journal article" date="2019" name="Int. J. Syst. Evol. Microbiol.">
        <title>The Global Catalogue of Microorganisms (GCM) 10K type strain sequencing project: providing services to taxonomists for standard genome sequencing and annotation.</title>
        <authorList>
            <consortium name="The Broad Institute Genomics Platform"/>
            <consortium name="The Broad Institute Genome Sequencing Center for Infectious Disease"/>
            <person name="Wu L."/>
            <person name="Ma J."/>
        </authorList>
    </citation>
    <scope>NUCLEOTIDE SEQUENCE [LARGE SCALE GENOMIC DNA]</scope>
    <source>
        <strain evidence="4">JCM 17858</strain>
    </source>
</reference>
<gene>
    <name evidence="3" type="ORF">GCM10023173_02330</name>
</gene>
<dbReference type="Pfam" id="PF14607">
    <property type="entry name" value="GxDLY"/>
    <property type="match status" value="1"/>
</dbReference>
<evidence type="ECO:0000313" key="3">
    <source>
        <dbReference type="EMBL" id="GAA4510649.1"/>
    </source>
</evidence>
<protein>
    <recommendedName>
        <fullName evidence="5">Hydrolase</fullName>
    </recommendedName>
</protein>
<evidence type="ECO:0008006" key="5">
    <source>
        <dbReference type="Google" id="ProtNLM"/>
    </source>
</evidence>
<evidence type="ECO:0000259" key="2">
    <source>
        <dbReference type="Pfam" id="PF14607"/>
    </source>
</evidence>